<name>A0A069D578_9BACE</name>
<dbReference type="STRING" id="1121097.GCA_000428125_02336"/>
<reference evidence="1 2" key="1">
    <citation type="journal article" date="2015" name="Microbes Environ.">
        <title>Distribution and evolution of nitrogen fixation genes in the phylum bacteroidetes.</title>
        <authorList>
            <person name="Inoue J."/>
            <person name="Oshima K."/>
            <person name="Suda W."/>
            <person name="Sakamoto M."/>
            <person name="Iino T."/>
            <person name="Noda S."/>
            <person name="Hongoh Y."/>
            <person name="Hattori M."/>
            <person name="Ohkuma M."/>
        </authorList>
    </citation>
    <scope>NUCLEOTIDE SEQUENCE [LARGE SCALE GENOMIC DNA]</scope>
    <source>
        <strain evidence="1 2">JCM 15093</strain>
    </source>
</reference>
<gene>
    <name evidence="1" type="ORF">JCM15093_2707</name>
</gene>
<sequence length="147" mass="17009">MRKFDLYDKVVIIKKGEENRNGCIVGFTTMEEDGCIVDKPSGVSVEPEEHAYNVLIGEVEFDSHNAKIEIEECMESELQYKNDIDYEGTPENPFAGTNKAILDFMNKNRLEGMHIQMFVEQEYDRVCIYRDYYETLAETDETGDLKP</sequence>
<dbReference type="eggNOG" id="ENOG5032FRH">
    <property type="taxonomic scope" value="Bacteria"/>
</dbReference>
<protein>
    <submittedName>
        <fullName evidence="1">Uncharacterized protein</fullName>
    </submittedName>
</protein>
<dbReference type="OrthoDB" id="10000485at2"/>
<keyword evidence="2" id="KW-1185">Reference proteome</keyword>
<comment type="caution">
    <text evidence="1">The sequence shown here is derived from an EMBL/GenBank/DDBJ whole genome shotgun (WGS) entry which is preliminary data.</text>
</comment>
<dbReference type="Proteomes" id="UP000027601">
    <property type="component" value="Unassembled WGS sequence"/>
</dbReference>
<accession>A0A069D578</accession>
<organism evidence="1 2">
    <name type="scientific">Bacteroides graminisolvens DSM 19988 = JCM 15093</name>
    <dbReference type="NCBI Taxonomy" id="1121097"/>
    <lineage>
        <taxon>Bacteria</taxon>
        <taxon>Pseudomonadati</taxon>
        <taxon>Bacteroidota</taxon>
        <taxon>Bacteroidia</taxon>
        <taxon>Bacteroidales</taxon>
        <taxon>Bacteroidaceae</taxon>
        <taxon>Bacteroides</taxon>
    </lineage>
</organism>
<dbReference type="EMBL" id="BAJS01000021">
    <property type="protein sequence ID" value="GAK37456.1"/>
    <property type="molecule type" value="Genomic_DNA"/>
</dbReference>
<dbReference type="AlphaFoldDB" id="A0A069D578"/>
<dbReference type="RefSeq" id="WP_024997116.1">
    <property type="nucleotide sequence ID" value="NZ_ATZI01000010.1"/>
</dbReference>
<proteinExistence type="predicted"/>
<evidence type="ECO:0000313" key="1">
    <source>
        <dbReference type="EMBL" id="GAK37456.1"/>
    </source>
</evidence>
<evidence type="ECO:0000313" key="2">
    <source>
        <dbReference type="Proteomes" id="UP000027601"/>
    </source>
</evidence>